<name>W1NED7_AMBTC</name>
<dbReference type="EMBL" id="KI397628">
    <property type="protein sequence ID" value="ERM93743.1"/>
    <property type="molecule type" value="Genomic_DNA"/>
</dbReference>
<dbReference type="PANTHER" id="PTHR46328:SF27">
    <property type="entry name" value="OS12G0287500 PROTEIN"/>
    <property type="match status" value="1"/>
</dbReference>
<proteinExistence type="predicted"/>
<keyword evidence="2" id="KW-1185">Reference proteome</keyword>
<protein>
    <recommendedName>
        <fullName evidence="3">FAR1 domain-containing protein</fullName>
    </recommendedName>
</protein>
<accession>W1NED7</accession>
<evidence type="ECO:0008006" key="3">
    <source>
        <dbReference type="Google" id="ProtNLM"/>
    </source>
</evidence>
<gene>
    <name evidence="1" type="ORF">AMTR_s00004p00262100</name>
</gene>
<dbReference type="AlphaFoldDB" id="W1NED7"/>
<evidence type="ECO:0000313" key="2">
    <source>
        <dbReference type="Proteomes" id="UP000017836"/>
    </source>
</evidence>
<dbReference type="PANTHER" id="PTHR46328">
    <property type="entry name" value="FAR-RED IMPAIRED RESPONSIVE (FAR1) FAMILY PROTEIN-RELATED"/>
    <property type="match status" value="1"/>
</dbReference>
<dbReference type="HOGENOM" id="CLU_2103078_0_0_1"/>
<dbReference type="Proteomes" id="UP000017836">
    <property type="component" value="Unassembled WGS sequence"/>
</dbReference>
<reference evidence="2" key="1">
    <citation type="journal article" date="2013" name="Science">
        <title>The Amborella genome and the evolution of flowering plants.</title>
        <authorList>
            <consortium name="Amborella Genome Project"/>
        </authorList>
    </citation>
    <scope>NUCLEOTIDE SEQUENCE [LARGE SCALE GENOMIC DNA]</scope>
</reference>
<evidence type="ECO:0000313" key="1">
    <source>
        <dbReference type="EMBL" id="ERM93743.1"/>
    </source>
</evidence>
<organism evidence="1 2">
    <name type="scientific">Amborella trichopoda</name>
    <dbReference type="NCBI Taxonomy" id="13333"/>
    <lineage>
        <taxon>Eukaryota</taxon>
        <taxon>Viridiplantae</taxon>
        <taxon>Streptophyta</taxon>
        <taxon>Embryophyta</taxon>
        <taxon>Tracheophyta</taxon>
        <taxon>Spermatophyta</taxon>
        <taxon>Magnoliopsida</taxon>
        <taxon>Amborellales</taxon>
        <taxon>Amborellaceae</taxon>
        <taxon>Amborella</taxon>
    </lineage>
</organism>
<dbReference type="Gramene" id="ERM93743">
    <property type="protein sequence ID" value="ERM93743"/>
    <property type="gene ID" value="AMTR_s00004p00262100"/>
</dbReference>
<feature type="non-terminal residue" evidence="1">
    <location>
        <position position="116"/>
    </location>
</feature>
<sequence length="116" mass="13528">MEPIEAYIPIEALIPDSTFDMDQVEFHKDDFMDGSYDNVIANGNGKDDEVPLICDQQANRGHEKDQFIGMKFLSEDVVHLFYNAYAHRKGFNIRLDRLKKDKGNNLRMQIMFVQKK</sequence>